<proteinExistence type="predicted"/>
<dbReference type="OrthoDB" id="4504489at2759"/>
<reference evidence="2" key="1">
    <citation type="submission" date="2019-04" db="EMBL/GenBank/DDBJ databases">
        <title>Friends and foes A comparative genomics studyof 23 Aspergillus species from section Flavi.</title>
        <authorList>
            <consortium name="DOE Joint Genome Institute"/>
            <person name="Kjaerbolling I."/>
            <person name="Vesth T."/>
            <person name="Frisvad J.C."/>
            <person name="Nybo J.L."/>
            <person name="Theobald S."/>
            <person name="Kildgaard S."/>
            <person name="Isbrandt T."/>
            <person name="Kuo A."/>
            <person name="Sato A."/>
            <person name="Lyhne E.K."/>
            <person name="Kogle M.E."/>
            <person name="Wiebenga A."/>
            <person name="Kun R.S."/>
            <person name="Lubbers R.J."/>
            <person name="Makela M.R."/>
            <person name="Barry K."/>
            <person name="Chovatia M."/>
            <person name="Clum A."/>
            <person name="Daum C."/>
            <person name="Haridas S."/>
            <person name="He G."/>
            <person name="LaButti K."/>
            <person name="Lipzen A."/>
            <person name="Mondo S."/>
            <person name="Riley R."/>
            <person name="Salamov A."/>
            <person name="Simmons B.A."/>
            <person name="Magnuson J.K."/>
            <person name="Henrissat B."/>
            <person name="Mortensen U.H."/>
            <person name="Larsen T.O."/>
            <person name="Devries R.P."/>
            <person name="Grigoriev I.V."/>
            <person name="Machida M."/>
            <person name="Baker S.E."/>
            <person name="Andersen M.R."/>
        </authorList>
    </citation>
    <scope>NUCLEOTIDE SEQUENCE [LARGE SCALE GENOMIC DNA]</scope>
    <source>
        <strain evidence="2">CBS 553.77</strain>
    </source>
</reference>
<organism evidence="1 2">
    <name type="scientific">Aspergillus coremiiformis</name>
    <dbReference type="NCBI Taxonomy" id="138285"/>
    <lineage>
        <taxon>Eukaryota</taxon>
        <taxon>Fungi</taxon>
        <taxon>Dikarya</taxon>
        <taxon>Ascomycota</taxon>
        <taxon>Pezizomycotina</taxon>
        <taxon>Eurotiomycetes</taxon>
        <taxon>Eurotiomycetidae</taxon>
        <taxon>Eurotiales</taxon>
        <taxon>Aspergillaceae</taxon>
        <taxon>Aspergillus</taxon>
        <taxon>Aspergillus subgen. Circumdati</taxon>
    </lineage>
</organism>
<sequence length="71" mass="7947">MTMSDNIVSVEPLFLYLGVLTVASSNGMPLCRTLDSSFRAVLAARVVNAGEKGLDSPKDYVFRWHDEYHRV</sequence>
<protein>
    <submittedName>
        <fullName evidence="1">Uncharacterized protein</fullName>
    </submittedName>
</protein>
<name>A0A5N6ZEE7_9EURO</name>
<evidence type="ECO:0000313" key="2">
    <source>
        <dbReference type="Proteomes" id="UP000327118"/>
    </source>
</evidence>
<dbReference type="EMBL" id="ML739043">
    <property type="protein sequence ID" value="KAE8356042.1"/>
    <property type="molecule type" value="Genomic_DNA"/>
</dbReference>
<dbReference type="AlphaFoldDB" id="A0A5N6ZEE7"/>
<dbReference type="Proteomes" id="UP000327118">
    <property type="component" value="Unassembled WGS sequence"/>
</dbReference>
<gene>
    <name evidence="1" type="ORF">BDV28DRAFT_127843</name>
</gene>
<accession>A0A5N6ZEE7</accession>
<evidence type="ECO:0000313" key="1">
    <source>
        <dbReference type="EMBL" id="KAE8356042.1"/>
    </source>
</evidence>
<keyword evidence="2" id="KW-1185">Reference proteome</keyword>